<evidence type="ECO:0000256" key="1">
    <source>
        <dbReference type="SAM" id="Phobius"/>
    </source>
</evidence>
<keyword evidence="1" id="KW-0472">Membrane</keyword>
<dbReference type="AlphaFoldDB" id="X1E0M6"/>
<evidence type="ECO:0000313" key="2">
    <source>
        <dbReference type="EMBL" id="GAH02218.1"/>
    </source>
</evidence>
<keyword evidence="1" id="KW-0812">Transmembrane</keyword>
<name>X1E0M6_9ZZZZ</name>
<comment type="caution">
    <text evidence="2">The sequence shown here is derived from an EMBL/GenBank/DDBJ whole genome shotgun (WGS) entry which is preliminary data.</text>
</comment>
<gene>
    <name evidence="2" type="ORF">S01H4_41829</name>
</gene>
<keyword evidence="1" id="KW-1133">Transmembrane helix</keyword>
<proteinExistence type="predicted"/>
<accession>X1E0M6</accession>
<feature type="transmembrane region" description="Helical" evidence="1">
    <location>
        <begin position="33"/>
        <end position="51"/>
    </location>
</feature>
<reference evidence="2" key="1">
    <citation type="journal article" date="2014" name="Front. Microbiol.">
        <title>High frequency of phylogenetically diverse reductive dehalogenase-homologous genes in deep subseafloor sedimentary metagenomes.</title>
        <authorList>
            <person name="Kawai M."/>
            <person name="Futagami T."/>
            <person name="Toyoda A."/>
            <person name="Takaki Y."/>
            <person name="Nishi S."/>
            <person name="Hori S."/>
            <person name="Arai W."/>
            <person name="Tsubouchi T."/>
            <person name="Morono Y."/>
            <person name="Uchiyama I."/>
            <person name="Ito T."/>
            <person name="Fujiyama A."/>
            <person name="Inagaki F."/>
            <person name="Takami H."/>
        </authorList>
    </citation>
    <scope>NUCLEOTIDE SEQUENCE</scope>
    <source>
        <strain evidence="2">Expedition CK06-06</strain>
    </source>
</reference>
<sequence>MKDHCKEGECPRIERVDEKIKGEEKANKIFRRLLYVGISLLIMTAGYNTWIQKDMPVELATIKLQQDKCKKAHEKLIDILEDRLDIHGIAKYSKEENKWYY</sequence>
<organism evidence="2">
    <name type="scientific">marine sediment metagenome</name>
    <dbReference type="NCBI Taxonomy" id="412755"/>
    <lineage>
        <taxon>unclassified sequences</taxon>
        <taxon>metagenomes</taxon>
        <taxon>ecological metagenomes</taxon>
    </lineage>
</organism>
<protein>
    <submittedName>
        <fullName evidence="2">Uncharacterized protein</fullName>
    </submittedName>
</protein>
<dbReference type="EMBL" id="BART01022907">
    <property type="protein sequence ID" value="GAH02218.1"/>
    <property type="molecule type" value="Genomic_DNA"/>
</dbReference>